<dbReference type="SUPFAM" id="SSF56219">
    <property type="entry name" value="DNase I-like"/>
    <property type="match status" value="1"/>
</dbReference>
<dbReference type="EMBL" id="PVTE01000006">
    <property type="protein sequence ID" value="PRY41091.1"/>
    <property type="molecule type" value="Genomic_DNA"/>
</dbReference>
<comment type="caution">
    <text evidence="1">The sequence shown here is derived from an EMBL/GenBank/DDBJ whole genome shotgun (WGS) entry which is preliminary data.</text>
</comment>
<dbReference type="Proteomes" id="UP000238375">
    <property type="component" value="Unassembled WGS sequence"/>
</dbReference>
<dbReference type="InterPro" id="IPR036691">
    <property type="entry name" value="Endo/exonu/phosph_ase_sf"/>
</dbReference>
<accession>A0A2T0T629</accession>
<reference evidence="1 2" key="1">
    <citation type="submission" date="2018-03" db="EMBL/GenBank/DDBJ databases">
        <title>Genomic Encyclopedia of Archaeal and Bacterial Type Strains, Phase II (KMG-II): from individual species to whole genera.</title>
        <authorList>
            <person name="Goeker M."/>
        </authorList>
    </citation>
    <scope>NUCLEOTIDE SEQUENCE [LARGE SCALE GENOMIC DNA]</scope>
    <source>
        <strain evidence="1 2">DSM 28354</strain>
    </source>
</reference>
<evidence type="ECO:0000313" key="1">
    <source>
        <dbReference type="EMBL" id="PRY41091.1"/>
    </source>
</evidence>
<dbReference type="Gene3D" id="3.60.10.10">
    <property type="entry name" value="Endonuclease/exonuclease/phosphatase"/>
    <property type="match status" value="1"/>
</dbReference>
<proteinExistence type="predicted"/>
<organism evidence="1 2">
    <name type="scientific">Spirosoma oryzae</name>
    <dbReference type="NCBI Taxonomy" id="1469603"/>
    <lineage>
        <taxon>Bacteria</taxon>
        <taxon>Pseudomonadati</taxon>
        <taxon>Bacteroidota</taxon>
        <taxon>Cytophagia</taxon>
        <taxon>Cytophagales</taxon>
        <taxon>Cytophagaceae</taxon>
        <taxon>Spirosoma</taxon>
    </lineage>
</organism>
<evidence type="ECO:0008006" key="3">
    <source>
        <dbReference type="Google" id="ProtNLM"/>
    </source>
</evidence>
<dbReference type="AlphaFoldDB" id="A0A2T0T629"/>
<name>A0A2T0T629_9BACT</name>
<gene>
    <name evidence="1" type="ORF">CLV58_106278</name>
</gene>
<keyword evidence="2" id="KW-1185">Reference proteome</keyword>
<protein>
    <recommendedName>
        <fullName evidence="3">Endonuclease/exonuclease/phosphatase family protein</fullName>
    </recommendedName>
</protein>
<evidence type="ECO:0000313" key="2">
    <source>
        <dbReference type="Proteomes" id="UP000238375"/>
    </source>
</evidence>
<sequence>MSDFWSAVDSATYPKMELNVLFWNVQKKDLTTQIVNIAHSRSVDILILAENPVSTVRLVQALNTTGPYYFSNHPLSQCFKLTIITRFDHHFIPPVDESDRVTIRHVRLSTSVDFLLTGVHLVDKRSHSADSQNEAATLVADQLRKAEERLGVNRHVVIGDFNMNPFETGMIKANGFHATMSSEVARKGARTVQKQNFPYFYNPTWTLFGDLNKLAAGTYYYAHAEHVCYEWNVFDQVLIRPALLDNFVKDSLQILETDGSVSLLTRRNMPDKAKYSDHLPLFFTLSF</sequence>